<reference evidence="4" key="1">
    <citation type="submission" date="2015-10" db="EMBL/GenBank/DDBJ databases">
        <title>Draft Genome Sequences of 11 Lactococcus lactis subspecies cremoris strains.</title>
        <authorList>
            <person name="Wels M."/>
            <person name="Backus L."/>
            <person name="Boekhorst J."/>
            <person name="Dijkstra A."/>
            <person name="Beerthuizen M."/>
            <person name="Kelly W."/>
            <person name="Siezen R."/>
            <person name="Bachmann H."/>
            <person name="Van Hijum S."/>
        </authorList>
    </citation>
    <scope>NUCLEOTIDE SEQUENCE [LARGE SCALE GENOMIC DNA]</scope>
    <source>
        <strain evidence="4">N42</strain>
    </source>
</reference>
<evidence type="ECO:0000259" key="1">
    <source>
        <dbReference type="Pfam" id="PF07463"/>
    </source>
</evidence>
<dbReference type="InterPro" id="IPR010902">
    <property type="entry name" value="NUMOD4"/>
</dbReference>
<dbReference type="Proteomes" id="UP000052991">
    <property type="component" value="Unassembled WGS sequence"/>
</dbReference>
<proteinExistence type="predicted"/>
<sequence length="196" mass="21967">MANTNTTTTTAIEWKSVKGFEEYMVSNTGLVKSLKGKTERIMKTRRKKIIKKDGSVEFGYEELALSNKGVQYSKLVHRLVAQAFIPNPQNKPEVNHLDEDKGNNSVENLEWNTQEENSNHGTKNIRSANKQSMAVIAVDEFGNIVEIHSSIWSAERLTGFGHSNISACASGKIAKYKGLEWFKIDNEMFNILVGAE</sequence>
<dbReference type="InterPro" id="IPR036388">
    <property type="entry name" value="WH-like_DNA-bd_sf"/>
</dbReference>
<keyword evidence="3" id="KW-0540">Nuclease</keyword>
<gene>
    <name evidence="3" type="ORF">N42_1266</name>
</gene>
<keyword evidence="3" id="KW-0378">Hydrolase</keyword>
<evidence type="ECO:0000313" key="4">
    <source>
        <dbReference type="Proteomes" id="UP000052991"/>
    </source>
</evidence>
<comment type="caution">
    <text evidence="3">The sequence shown here is derived from an EMBL/GenBank/DDBJ whole genome shotgun (WGS) entry which is preliminary data.</text>
</comment>
<evidence type="ECO:0000259" key="2">
    <source>
        <dbReference type="Pfam" id="PF13392"/>
    </source>
</evidence>
<dbReference type="RefSeq" id="WP_058212845.1">
    <property type="nucleotide sequence ID" value="NZ_CP087699.1"/>
</dbReference>
<evidence type="ECO:0000313" key="3">
    <source>
        <dbReference type="EMBL" id="KSU27227.1"/>
    </source>
</evidence>
<dbReference type="Pfam" id="PF13392">
    <property type="entry name" value="HNH_3"/>
    <property type="match status" value="1"/>
</dbReference>
<dbReference type="Pfam" id="PF07463">
    <property type="entry name" value="NUMOD4"/>
    <property type="match status" value="1"/>
</dbReference>
<protein>
    <submittedName>
        <fullName evidence="3">HNH homing endonuclease</fullName>
    </submittedName>
</protein>
<organism evidence="3 4">
    <name type="scientific">Lactococcus lactis subsp. lactis</name>
    <name type="common">Streptococcus lactis</name>
    <dbReference type="NCBI Taxonomy" id="1360"/>
    <lineage>
        <taxon>Bacteria</taxon>
        <taxon>Bacillati</taxon>
        <taxon>Bacillota</taxon>
        <taxon>Bacilli</taxon>
        <taxon>Lactobacillales</taxon>
        <taxon>Streptococcaceae</taxon>
        <taxon>Lactococcus</taxon>
    </lineage>
</organism>
<feature type="domain" description="HNH nuclease" evidence="2">
    <location>
        <begin position="74"/>
        <end position="118"/>
    </location>
</feature>
<dbReference type="Gene3D" id="1.10.10.10">
    <property type="entry name" value="Winged helix-like DNA-binding domain superfamily/Winged helix DNA-binding domain"/>
    <property type="match status" value="1"/>
</dbReference>
<accession>A0A0V8ENL0</accession>
<dbReference type="Gene3D" id="3.90.75.20">
    <property type="match status" value="1"/>
</dbReference>
<dbReference type="InterPro" id="IPR003615">
    <property type="entry name" value="HNH_nuc"/>
</dbReference>
<dbReference type="SUPFAM" id="SSF54060">
    <property type="entry name" value="His-Me finger endonucleases"/>
    <property type="match status" value="1"/>
</dbReference>
<dbReference type="InterPro" id="IPR044925">
    <property type="entry name" value="His-Me_finger_sf"/>
</dbReference>
<dbReference type="GO" id="GO:0004519">
    <property type="term" value="F:endonuclease activity"/>
    <property type="evidence" value="ECO:0007669"/>
    <property type="project" value="UniProtKB-KW"/>
</dbReference>
<dbReference type="PATRIC" id="fig|1360.116.peg.1951"/>
<feature type="domain" description="NUMOD4" evidence="1">
    <location>
        <begin position="13"/>
        <end position="49"/>
    </location>
</feature>
<dbReference type="EMBL" id="LKLW01000076">
    <property type="protein sequence ID" value="KSU27227.1"/>
    <property type="molecule type" value="Genomic_DNA"/>
</dbReference>
<dbReference type="AlphaFoldDB" id="A0A0V8ENL0"/>
<name>A0A0V8ENL0_LACLL</name>
<keyword evidence="3" id="KW-0255">Endonuclease</keyword>
<dbReference type="GO" id="GO:0016788">
    <property type="term" value="F:hydrolase activity, acting on ester bonds"/>
    <property type="evidence" value="ECO:0007669"/>
    <property type="project" value="InterPro"/>
</dbReference>